<gene>
    <name evidence="4" type="ORF">KO481_27185</name>
</gene>
<comment type="caution">
    <text evidence="4">The sequence shown here is derived from an EMBL/GenBank/DDBJ whole genome shotgun (WGS) entry which is preliminary data.</text>
</comment>
<dbReference type="Gene3D" id="1.20.1260.20">
    <property type="entry name" value="PPE superfamily"/>
    <property type="match status" value="1"/>
</dbReference>
<reference evidence="4 5" key="1">
    <citation type="submission" date="2021-06" db="EMBL/GenBank/DDBJ databases">
        <title>Actinomycetes sequencing.</title>
        <authorList>
            <person name="Shan Q."/>
        </authorList>
    </citation>
    <scope>NUCLEOTIDE SEQUENCE [LARGE SCALE GENOMIC DNA]</scope>
    <source>
        <strain evidence="4 5">NEAU-G5</strain>
    </source>
</reference>
<dbReference type="SUPFAM" id="SSF140459">
    <property type="entry name" value="PE/PPE dimer-like"/>
    <property type="match status" value="1"/>
</dbReference>
<keyword evidence="5" id="KW-1185">Reference proteome</keyword>
<feature type="region of interest" description="Disordered" evidence="2">
    <location>
        <begin position="193"/>
        <end position="219"/>
    </location>
</feature>
<feature type="domain" description="PPE" evidence="3">
    <location>
        <begin position="14"/>
        <end position="175"/>
    </location>
</feature>
<evidence type="ECO:0000256" key="2">
    <source>
        <dbReference type="SAM" id="MobiDB-lite"/>
    </source>
</evidence>
<sequence>MVEPPQPGFTGTVWEAVPPEQLVQQLTTGPGAAPTAEAGLAYAGLATGLAAAATEYRAILSVLGDAWSSSGSADGLNQLAALSEWLDRMTASTQSNAAIAARQAAAYEIARTALPQLVAVTQAVQAAEDLVRGSLLGAPLAGLLDDAEQKLDAVRRQAARVMQVYESASERLARPWPQDRAPEVSVGAELVAEQAKRTPTTPQPSGGTVGPEQLQGPTPDFLQHIDLSAVQPAPTVPVGTESLIMPGLPLPDAATTLPGPATLQPVAQLVPPATVPAAVAPAAPPSAEPAPLPRGVSADARDVSETIVVNAGFATAPAVLGASTNAAVQLTSESES</sequence>
<evidence type="ECO:0000313" key="4">
    <source>
        <dbReference type="EMBL" id="MBU3065198.1"/>
    </source>
</evidence>
<evidence type="ECO:0000259" key="3">
    <source>
        <dbReference type="Pfam" id="PF00823"/>
    </source>
</evidence>
<organism evidence="4 5">
    <name type="scientific">Nocardia albiluteola</name>
    <dbReference type="NCBI Taxonomy" id="2842303"/>
    <lineage>
        <taxon>Bacteria</taxon>
        <taxon>Bacillati</taxon>
        <taxon>Actinomycetota</taxon>
        <taxon>Actinomycetes</taxon>
        <taxon>Mycobacteriales</taxon>
        <taxon>Nocardiaceae</taxon>
        <taxon>Nocardia</taxon>
    </lineage>
</organism>
<dbReference type="InterPro" id="IPR000030">
    <property type="entry name" value="PPE_dom"/>
</dbReference>
<evidence type="ECO:0000313" key="5">
    <source>
        <dbReference type="Proteomes" id="UP000733379"/>
    </source>
</evidence>
<dbReference type="RefSeq" id="WP_215921134.1">
    <property type="nucleotide sequence ID" value="NZ_JAHKNI010000010.1"/>
</dbReference>
<accession>A0ABS6B4Z6</accession>
<evidence type="ECO:0000256" key="1">
    <source>
        <dbReference type="ARBA" id="ARBA00010652"/>
    </source>
</evidence>
<feature type="compositionally biased region" description="Polar residues" evidence="2">
    <location>
        <begin position="197"/>
        <end position="206"/>
    </location>
</feature>
<dbReference type="Proteomes" id="UP000733379">
    <property type="component" value="Unassembled WGS sequence"/>
</dbReference>
<protein>
    <submittedName>
        <fullName evidence="4">PPE domain-containing protein</fullName>
    </submittedName>
</protein>
<name>A0ABS6B4Z6_9NOCA</name>
<proteinExistence type="inferred from homology"/>
<dbReference type="Pfam" id="PF00823">
    <property type="entry name" value="PPE"/>
    <property type="match status" value="1"/>
</dbReference>
<dbReference type="EMBL" id="JAHKNI010000010">
    <property type="protein sequence ID" value="MBU3065198.1"/>
    <property type="molecule type" value="Genomic_DNA"/>
</dbReference>
<dbReference type="InterPro" id="IPR038332">
    <property type="entry name" value="PPE_sf"/>
</dbReference>
<comment type="similarity">
    <text evidence="1">Belongs to the mycobacterial PPE family.</text>
</comment>